<dbReference type="OrthoDB" id="10008725at2"/>
<keyword evidence="2" id="KW-0732">Signal</keyword>
<dbReference type="InterPro" id="IPR024446">
    <property type="entry name" value="PXPV"/>
</dbReference>
<dbReference type="RefSeq" id="WP_112990939.1">
    <property type="nucleotide sequence ID" value="NZ_PTLZ01000001.1"/>
</dbReference>
<protein>
    <submittedName>
        <fullName evidence="3">PXPV repeat-containing protein</fullName>
    </submittedName>
</protein>
<feature type="region of interest" description="Disordered" evidence="1">
    <location>
        <begin position="76"/>
        <end position="104"/>
    </location>
</feature>
<reference evidence="3 4" key="1">
    <citation type="submission" date="2019-03" db="EMBL/GenBank/DDBJ databases">
        <title>Genomic Encyclopedia of Type Strains, Phase IV (KMG-IV): sequencing the most valuable type-strain genomes for metagenomic binning, comparative biology and taxonomic classification.</title>
        <authorList>
            <person name="Goeker M."/>
        </authorList>
    </citation>
    <scope>NUCLEOTIDE SEQUENCE [LARGE SCALE GENOMIC DNA]</scope>
    <source>
        <strain evidence="3 4">DSM 18555</strain>
    </source>
</reference>
<dbReference type="Proteomes" id="UP000294737">
    <property type="component" value="Unassembled WGS sequence"/>
</dbReference>
<evidence type="ECO:0000313" key="3">
    <source>
        <dbReference type="EMBL" id="TDN94314.1"/>
    </source>
</evidence>
<sequence>MNKSMTISAGVLAAAVLMFSAAPAMARVDVGVNIGIPGPVYYAPEPVYVQPQPVYVQPRPVYYAPQPYYGDRHYHKHHRHYRHDNDRDGVPDRYDRRPNNPYRY</sequence>
<comment type="caution">
    <text evidence="3">The sequence shown here is derived from an EMBL/GenBank/DDBJ whole genome shotgun (WGS) entry which is preliminary data.</text>
</comment>
<accession>A0A4R6GJ48</accession>
<feature type="compositionally biased region" description="Basic and acidic residues" evidence="1">
    <location>
        <begin position="83"/>
        <end position="98"/>
    </location>
</feature>
<evidence type="ECO:0000313" key="4">
    <source>
        <dbReference type="Proteomes" id="UP000294737"/>
    </source>
</evidence>
<keyword evidence="4" id="KW-1185">Reference proteome</keyword>
<feature type="chain" id="PRO_5020632578" evidence="2">
    <location>
        <begin position="27"/>
        <end position="104"/>
    </location>
</feature>
<organism evidence="3 4">
    <name type="scientific">Herminiimonas fonticola</name>
    <dbReference type="NCBI Taxonomy" id="303380"/>
    <lineage>
        <taxon>Bacteria</taxon>
        <taxon>Pseudomonadati</taxon>
        <taxon>Pseudomonadota</taxon>
        <taxon>Betaproteobacteria</taxon>
        <taxon>Burkholderiales</taxon>
        <taxon>Oxalobacteraceae</taxon>
        <taxon>Herminiimonas</taxon>
    </lineage>
</organism>
<evidence type="ECO:0000256" key="1">
    <source>
        <dbReference type="SAM" id="MobiDB-lite"/>
    </source>
</evidence>
<dbReference type="Pfam" id="PF12778">
    <property type="entry name" value="PXPV"/>
    <property type="match status" value="1"/>
</dbReference>
<gene>
    <name evidence="3" type="ORF">EV677_0857</name>
</gene>
<dbReference type="EMBL" id="SNWF01000004">
    <property type="protein sequence ID" value="TDN94314.1"/>
    <property type="molecule type" value="Genomic_DNA"/>
</dbReference>
<feature type="signal peptide" evidence="2">
    <location>
        <begin position="1"/>
        <end position="26"/>
    </location>
</feature>
<proteinExistence type="predicted"/>
<name>A0A4R6GJ48_9BURK</name>
<dbReference type="AlphaFoldDB" id="A0A4R6GJ48"/>
<evidence type="ECO:0000256" key="2">
    <source>
        <dbReference type="SAM" id="SignalP"/>
    </source>
</evidence>